<evidence type="ECO:0000313" key="4">
    <source>
        <dbReference type="Proteomes" id="UP001165090"/>
    </source>
</evidence>
<keyword evidence="2" id="KW-0472">Membrane</keyword>
<dbReference type="Proteomes" id="UP001165090">
    <property type="component" value="Unassembled WGS sequence"/>
</dbReference>
<proteinExistence type="predicted"/>
<evidence type="ECO:0000256" key="1">
    <source>
        <dbReference type="SAM" id="MobiDB-lite"/>
    </source>
</evidence>
<keyword evidence="4" id="KW-1185">Reference proteome</keyword>
<keyword evidence="2" id="KW-0812">Transmembrane</keyword>
<accession>A0ABQ5RR65</accession>
<feature type="region of interest" description="Disordered" evidence="1">
    <location>
        <begin position="877"/>
        <end position="905"/>
    </location>
</feature>
<comment type="caution">
    <text evidence="3">The sequence shown here is derived from an EMBL/GenBank/DDBJ whole genome shotgun (WGS) entry which is preliminary data.</text>
</comment>
<feature type="region of interest" description="Disordered" evidence="1">
    <location>
        <begin position="633"/>
        <end position="654"/>
    </location>
</feature>
<feature type="transmembrane region" description="Helical" evidence="2">
    <location>
        <begin position="745"/>
        <end position="773"/>
    </location>
</feature>
<evidence type="ECO:0000313" key="3">
    <source>
        <dbReference type="EMBL" id="GLI59728.1"/>
    </source>
</evidence>
<gene>
    <name evidence="3" type="ORF">VaNZ11_001674</name>
</gene>
<feature type="non-terminal residue" evidence="3">
    <location>
        <position position="1"/>
    </location>
</feature>
<feature type="compositionally biased region" description="Gly residues" evidence="1">
    <location>
        <begin position="890"/>
        <end position="900"/>
    </location>
</feature>
<protein>
    <submittedName>
        <fullName evidence="3">Uncharacterized protein</fullName>
    </submittedName>
</protein>
<feature type="compositionally biased region" description="Low complexity" evidence="1">
    <location>
        <begin position="643"/>
        <end position="654"/>
    </location>
</feature>
<dbReference type="EMBL" id="BSDZ01000004">
    <property type="protein sequence ID" value="GLI59728.1"/>
    <property type="molecule type" value="Genomic_DNA"/>
</dbReference>
<sequence>RINRGSGGGRGCLRGHGQRPAPTCTSHRPSVRSMPNGFAPARRQPHNANEVANSLVKKSADAKVAATRRRTLQTTAVQRQRHGIFAAAGKDGGSGGSGGGGDVDYRYGDNKYEYGGDGDDAHAGRRSTSITALYKAALTAASAAADDILATATKSGTGAAIATASDVSSGIYVNAEKPLTGSTASSSSTLPYRSYTTDKLGNDVPIRTRTVDPENKFVDIYPIYMDGDAGSIAEVLQNDDGSLWLEFGESSAESQMHGKSGVNVGGDSTSKNPRRQQQLQQGPLEKETEMEYILYDVLGDKSVFDEGPDSVAATRHDGHLPVTTDTFPYDIADFFLQQMYEYLYDYTSDGTTTTGVNPRRLTRGSATAAGTVDKYRENDEEKAASLELWQALYDMFSEDDATFGPQQEAMYIRLYEQDPVLFWAVHDEVVARRVGDKGEVGPGRSDPAANPAAANPAAAATTAVIAVANGGGMVIDTGSGSSAATADKVVLWDATSEPGRGNAAYEYPSRYGDDVYESEYDQMLWGKEHGNHLLQGNGVRQQLNEKEHQQQQKQEQDVMWKAADSSTAVAATAAAAAAAASAGPSATSAAGDRKRETVVAVNSIGDESSTAAAVTAVGAFAARDVSSVTADPAAMGNDGASLTPTTPTTTTTTTVTPVTAHGSEQAVAAAASHLVSLQAMSSWSVRRMQPGGAVRPLSTVPEVLSGAVDESAAVTAKDAVITNAPGSRSATRDAALGVLKRAGTIILFAAVAVTITALFTSLVFTSLVAVAAFKYHRGRLAYAHAAIPNQRNTSRSSAAAPTVMIRFVYFRGARSGARSDMENLSSLFSGGDSGGDNGCGHGALWHRGSSNTIAASAYWDRDIATRADNRRVHGNVEEGWAEQHQCSGSDSGGGGDGGGAAASDTPSQLQLLIPPLHDQPRRASGGGLPLHDSSESWISQIPIDRLPYR</sequence>
<reference evidence="3 4" key="1">
    <citation type="journal article" date="2023" name="IScience">
        <title>Expanded male sex-determining region conserved during the evolution of homothallism in the green alga Volvox.</title>
        <authorList>
            <person name="Yamamoto K."/>
            <person name="Matsuzaki R."/>
            <person name="Mahakham W."/>
            <person name="Heman W."/>
            <person name="Sekimoto H."/>
            <person name="Kawachi M."/>
            <person name="Minakuchi Y."/>
            <person name="Toyoda A."/>
            <person name="Nozaki H."/>
        </authorList>
    </citation>
    <scope>NUCLEOTIDE SEQUENCE [LARGE SCALE GENOMIC DNA]</scope>
    <source>
        <strain evidence="3 4">NIES-4468</strain>
    </source>
</reference>
<feature type="region of interest" description="Disordered" evidence="1">
    <location>
        <begin position="1"/>
        <end position="44"/>
    </location>
</feature>
<keyword evidence="2" id="KW-1133">Transmembrane helix</keyword>
<evidence type="ECO:0000256" key="2">
    <source>
        <dbReference type="SAM" id="Phobius"/>
    </source>
</evidence>
<feature type="region of interest" description="Disordered" evidence="1">
    <location>
        <begin position="254"/>
        <end position="286"/>
    </location>
</feature>
<name>A0ABQ5RR65_9CHLO</name>
<feature type="compositionally biased region" description="Gly residues" evidence="1">
    <location>
        <begin position="1"/>
        <end position="14"/>
    </location>
</feature>
<organism evidence="3 4">
    <name type="scientific">Volvox africanus</name>
    <dbReference type="NCBI Taxonomy" id="51714"/>
    <lineage>
        <taxon>Eukaryota</taxon>
        <taxon>Viridiplantae</taxon>
        <taxon>Chlorophyta</taxon>
        <taxon>core chlorophytes</taxon>
        <taxon>Chlorophyceae</taxon>
        <taxon>CS clade</taxon>
        <taxon>Chlamydomonadales</taxon>
        <taxon>Volvocaceae</taxon>
        <taxon>Volvox</taxon>
    </lineage>
</organism>